<feature type="repeat" description="LDL-receptor class B" evidence="10">
    <location>
        <begin position="211"/>
        <end position="253"/>
    </location>
</feature>
<dbReference type="PROSITE" id="PS50068">
    <property type="entry name" value="LDLRA_2"/>
    <property type="match status" value="3"/>
</dbReference>
<feature type="disulfide bond" evidence="9">
    <location>
        <begin position="1290"/>
        <end position="1305"/>
    </location>
</feature>
<feature type="domain" description="EGF-like" evidence="13">
    <location>
        <begin position="632"/>
        <end position="647"/>
    </location>
</feature>
<evidence type="ECO:0000256" key="8">
    <source>
        <dbReference type="ARBA" id="ARBA00023180"/>
    </source>
</evidence>
<dbReference type="Pfam" id="PF00057">
    <property type="entry name" value="Ldl_recept_a"/>
    <property type="match status" value="3"/>
</dbReference>
<feature type="repeat" description="LDL-receptor class B" evidence="10">
    <location>
        <begin position="122"/>
        <end position="164"/>
    </location>
</feature>
<feature type="disulfide bond" evidence="9">
    <location>
        <begin position="1327"/>
        <end position="1342"/>
    </location>
</feature>
<dbReference type="PANTHER" id="PTHR46513">
    <property type="entry name" value="VITELLOGENIN RECEPTOR-LIKE PROTEIN-RELATED-RELATED"/>
    <property type="match status" value="1"/>
</dbReference>
<comment type="caution">
    <text evidence="14">The sequence shown here is derived from an EMBL/GenBank/DDBJ whole genome shotgun (WGS) entry which is preliminary data.</text>
</comment>
<dbReference type="InterPro" id="IPR036055">
    <property type="entry name" value="LDL_receptor-like_sf"/>
</dbReference>
<feature type="disulfide bond" evidence="9">
    <location>
        <begin position="1315"/>
        <end position="1333"/>
    </location>
</feature>
<evidence type="ECO:0000256" key="7">
    <source>
        <dbReference type="ARBA" id="ARBA00023170"/>
    </source>
</evidence>
<feature type="repeat" description="LDL-receptor class B" evidence="10">
    <location>
        <begin position="475"/>
        <end position="519"/>
    </location>
</feature>
<keyword evidence="2" id="KW-0245">EGF-like domain</keyword>
<accession>A0ABP1P6S9</accession>
<feature type="repeat" description="LDL-receptor class B" evidence="10">
    <location>
        <begin position="780"/>
        <end position="822"/>
    </location>
</feature>
<feature type="repeat" description="LDL-receptor class B" evidence="10">
    <location>
        <begin position="76"/>
        <end position="121"/>
    </location>
</feature>
<feature type="repeat" description="LDL-receptor class B" evidence="10">
    <location>
        <begin position="737"/>
        <end position="779"/>
    </location>
</feature>
<keyword evidence="12" id="KW-0812">Transmembrane</keyword>
<feature type="region of interest" description="Disordered" evidence="11">
    <location>
        <begin position="1483"/>
        <end position="1617"/>
    </location>
</feature>
<feature type="repeat" description="LDL-receptor class B" evidence="10">
    <location>
        <begin position="432"/>
        <end position="474"/>
    </location>
</feature>
<organism evidence="14 15">
    <name type="scientific">Xylocopa violacea</name>
    <name type="common">Violet carpenter bee</name>
    <name type="synonym">Apis violacea</name>
    <dbReference type="NCBI Taxonomy" id="135666"/>
    <lineage>
        <taxon>Eukaryota</taxon>
        <taxon>Metazoa</taxon>
        <taxon>Ecdysozoa</taxon>
        <taxon>Arthropoda</taxon>
        <taxon>Hexapoda</taxon>
        <taxon>Insecta</taxon>
        <taxon>Pterygota</taxon>
        <taxon>Neoptera</taxon>
        <taxon>Endopterygota</taxon>
        <taxon>Hymenoptera</taxon>
        <taxon>Apocrita</taxon>
        <taxon>Aculeata</taxon>
        <taxon>Apoidea</taxon>
        <taxon>Anthophila</taxon>
        <taxon>Apidae</taxon>
        <taxon>Xylocopa</taxon>
        <taxon>Xylocopa</taxon>
    </lineage>
</organism>
<feature type="repeat" description="LDL-receptor class B" evidence="10">
    <location>
        <begin position="389"/>
        <end position="431"/>
    </location>
</feature>
<dbReference type="EMBL" id="CAXAJV020001299">
    <property type="protein sequence ID" value="CAL7948939.1"/>
    <property type="molecule type" value="Genomic_DNA"/>
</dbReference>
<dbReference type="InterPro" id="IPR000033">
    <property type="entry name" value="LDLR_classB_rpt"/>
</dbReference>
<dbReference type="Pfam" id="PF14670">
    <property type="entry name" value="FXa_inhibition"/>
    <property type="match status" value="2"/>
</dbReference>
<keyword evidence="3" id="KW-0254">Endocytosis</keyword>
<dbReference type="PROSITE" id="PS01186">
    <property type="entry name" value="EGF_2"/>
    <property type="match status" value="1"/>
</dbReference>
<dbReference type="Gene3D" id="2.120.10.30">
    <property type="entry name" value="TolB, C-terminal domain"/>
    <property type="match status" value="4"/>
</dbReference>
<feature type="disulfide bond" evidence="9">
    <location>
        <begin position="1308"/>
        <end position="1320"/>
    </location>
</feature>
<dbReference type="PROSITE" id="PS51120">
    <property type="entry name" value="LDLRB"/>
    <property type="match status" value="13"/>
</dbReference>
<dbReference type="PROSITE" id="PS01209">
    <property type="entry name" value="LDLRA_1"/>
    <property type="match status" value="1"/>
</dbReference>
<dbReference type="CDD" id="cd00112">
    <property type="entry name" value="LDLa"/>
    <property type="match status" value="3"/>
</dbReference>
<evidence type="ECO:0000256" key="5">
    <source>
        <dbReference type="ARBA" id="ARBA00023136"/>
    </source>
</evidence>
<dbReference type="SMART" id="SM00181">
    <property type="entry name" value="EGF"/>
    <property type="match status" value="4"/>
</dbReference>
<keyword evidence="4" id="KW-0677">Repeat</keyword>
<evidence type="ECO:0000256" key="9">
    <source>
        <dbReference type="PROSITE-ProRule" id="PRU00124"/>
    </source>
</evidence>
<evidence type="ECO:0000256" key="6">
    <source>
        <dbReference type="ARBA" id="ARBA00023157"/>
    </source>
</evidence>
<dbReference type="SUPFAM" id="SSF57196">
    <property type="entry name" value="EGF/Laminin"/>
    <property type="match status" value="2"/>
</dbReference>
<dbReference type="InterPro" id="IPR023415">
    <property type="entry name" value="LDLR_class-A_CS"/>
</dbReference>
<reference evidence="14 15" key="1">
    <citation type="submission" date="2024-08" db="EMBL/GenBank/DDBJ databases">
        <authorList>
            <person name="Will J Nash"/>
            <person name="Angela Man"/>
            <person name="Seanna McTaggart"/>
            <person name="Kendall Baker"/>
            <person name="Tom Barker"/>
            <person name="Leah Catchpole"/>
            <person name="Alex Durrant"/>
            <person name="Karim Gharbi"/>
            <person name="Naomi Irish"/>
            <person name="Gemy Kaithakottil"/>
            <person name="Debby Ku"/>
            <person name="Aaliyah Providence"/>
            <person name="Felix Shaw"/>
            <person name="David Swarbreck"/>
            <person name="Chris Watkins"/>
            <person name="Ann M. McCartney"/>
            <person name="Giulio Formenti"/>
            <person name="Alice Mouton"/>
            <person name="Noel Vella"/>
            <person name="Bjorn M von Reumont"/>
            <person name="Adriana Vella"/>
            <person name="Wilfried Haerty"/>
        </authorList>
    </citation>
    <scope>NUCLEOTIDE SEQUENCE [LARGE SCALE GENOMIC DNA]</scope>
</reference>
<evidence type="ECO:0000259" key="13">
    <source>
        <dbReference type="PROSITE" id="PS01186"/>
    </source>
</evidence>
<dbReference type="InterPro" id="IPR002172">
    <property type="entry name" value="LDrepeatLR_classA_rpt"/>
</dbReference>
<feature type="repeat" description="LDL-receptor class B" evidence="10">
    <location>
        <begin position="1091"/>
        <end position="1133"/>
    </location>
</feature>
<gene>
    <name evidence="14" type="ORF">XYLVIOL_LOCUS9154</name>
</gene>
<keyword evidence="15" id="KW-1185">Reference proteome</keyword>
<sequence>MSVTTVPLLRMAIISLIIILTACSFRLVPFSNGSPTLLFITQKDIKMANASRTNKVTTIVKDLSEGAALDFYFKHNLVCWSDSGLEIIQCIQTNGTYNSEKTIVVNSSLISPDGLACDWYTGKLYWTDEEKNRIEVTSIDGHHRKVLFWTDIYQPRAIALVPMKSILFWTDWGDVPKIERAAMNGDPLTREVIVSDDIFWPNGLTVDYENELVYWVDGRLKFIAVMDYYGKNRRKVIEQGLDYPFAVTFFDHKLYWTDWKTWCVHSYDVHQSQAHPRELLHGEYIPIDIEVWDVRRQPQGSHPCEKNNGNCSHLCLLSTTEPGYSCACPTGVKLLDNFTCAEGPEELLLIVQRNEICRISLDSPDYTNFVLPLSGIKHAIAIDFDPVEEMLYWTDEKACAIRRASLDGANQENIITTEVENPDGIAIDWLARNLYWTDTGTDRIEVARLNGTSRKVLINEDLIEPRAIALAPELGWMFWTDWNEKRPKIERSNLDGTERTLLVTKDIVWPNGIALDLARWKIYWCDAKTDKIEVCNMDGTDRREVITDNLPHLFGLSLLGDYLYWTDWQRRSVDRAHKLTGGEREVIVDQAPNVMGIKAVHLGKVNGTNPCVKNNGGCSHLCLNRPGNKYVCACQIGYELTKDKKTCVVPDAFMLFARKENIGRLSIENANNDNIIPLTGVKDASALDFNVADNRVYWTDVKLKTITRAFINGSDMERVVDLGLEIPEGLAIDWIAHNLYWSDTGTQRIEMVRLEGCSRKVLVWNNIIEPRCLALDPSRGHMYWTEWGNSGSIERSHLDGTHSEVILSNIGRANGLTIDHFARKLYWADLNTPAIDSFDLRTRKRNAIITEDIVYPFSITQYKDYIYWTDWNTGDIEKANKTTGTNRIKIHNKLESVTDLLVFHASRQAGWNPCAVKNGNCTHLCIALPGENESVSNSSKCGCPTHYNLAEDNKTCIAPKNFMMYSLRNAIFRFLPNTNDCPDVVLRIQGLKHVRSIEFDPITQHIYWIDGRSLSIRRTLENKTHSSMVISGNLGHPVDLALDPLGRLLFWSCATNDAINVTKLDNGSALGVVVKGDGEKPRNIAIHSEKRLLFWTDIGRKMRVMCSKMDGKERVVIATDLEQLTSIAVDAISNVVYWAHGNRIESADFDGQNRKVLISSVGQGSTVYLSVFFDFIYWFDRETSTLERVNKFGNERKTIMNKVFTDLITVNTPQEDVMKIHVCSPFRDYGGCSHFCIGTISSRCSCPKYLVLSEDEKTCRAAPACGTDYFTCAAPSSAVAKDCIPATWKCDGQSDCSDGSDELGCPACNHDQFKCQSGHCIDISWVCDGTAQCHDGLDEAHCCRAGQFQCIGNGVCISGSSLCDGWDDCADGSDELPSSCTHESNPRLEHSSLESAKIAYVIIVPVGLIVAIATIAFGFYYCKRKLINSEELPDILHDSAGDPLSPKPIRLAKPMLAQKNSRKDLKIGMETVRMSMLNGSSIGSSYDRSHITGASSSTRGSSTGGGYPQETLNPPPSPATTANSTRCSSSNASRYKPYRHYRSINQPPPPTPCSTDVCDESDSNYPARYRYESEPYPPPPTPRSVYQSDAGISCPPSPSSRSSTYFSPLPPPPSPVP</sequence>
<feature type="compositionally biased region" description="Low complexity" evidence="11">
    <location>
        <begin position="1492"/>
        <end position="1501"/>
    </location>
</feature>
<evidence type="ECO:0000256" key="4">
    <source>
        <dbReference type="ARBA" id="ARBA00022737"/>
    </source>
</evidence>
<dbReference type="SMART" id="SM00135">
    <property type="entry name" value="LY"/>
    <property type="match status" value="20"/>
</dbReference>
<dbReference type="Proteomes" id="UP001642520">
    <property type="component" value="Unassembled WGS sequence"/>
</dbReference>
<comment type="subcellular location">
    <subcellularLocation>
        <location evidence="1">Membrane</location>
        <topology evidence="1">Single-pass membrane protein</topology>
    </subcellularLocation>
</comment>
<dbReference type="PRINTS" id="PR00261">
    <property type="entry name" value="LDLRECEPTOR"/>
</dbReference>
<feature type="compositionally biased region" description="Pro residues" evidence="11">
    <location>
        <begin position="1608"/>
        <end position="1617"/>
    </location>
</feature>
<dbReference type="InterPro" id="IPR000742">
    <property type="entry name" value="EGF"/>
</dbReference>
<dbReference type="InterPro" id="IPR050778">
    <property type="entry name" value="Cueball_EGF_LRP_Nidogen"/>
</dbReference>
<proteinExistence type="predicted"/>
<keyword evidence="8" id="KW-0325">Glycoprotein</keyword>
<feature type="transmembrane region" description="Helical" evidence="12">
    <location>
        <begin position="1398"/>
        <end position="1422"/>
    </location>
</feature>
<dbReference type="SUPFAM" id="SSF57424">
    <property type="entry name" value="LDL receptor-like module"/>
    <property type="match status" value="3"/>
</dbReference>
<feature type="repeat" description="LDL-receptor class B" evidence="10">
    <location>
        <begin position="165"/>
        <end position="210"/>
    </location>
</feature>
<evidence type="ECO:0000256" key="1">
    <source>
        <dbReference type="ARBA" id="ARBA00004167"/>
    </source>
</evidence>
<evidence type="ECO:0000256" key="2">
    <source>
        <dbReference type="ARBA" id="ARBA00022536"/>
    </source>
</evidence>
<keyword evidence="5 12" id="KW-0472">Membrane</keyword>
<evidence type="ECO:0000313" key="15">
    <source>
        <dbReference type="Proteomes" id="UP001642520"/>
    </source>
</evidence>
<dbReference type="Pfam" id="PF00058">
    <property type="entry name" value="Ldl_recept_b"/>
    <property type="match status" value="9"/>
</dbReference>
<evidence type="ECO:0000256" key="10">
    <source>
        <dbReference type="PROSITE-ProRule" id="PRU00461"/>
    </source>
</evidence>
<dbReference type="InterPro" id="IPR011042">
    <property type="entry name" value="6-blade_b-propeller_TolB-like"/>
</dbReference>
<dbReference type="Gene3D" id="4.10.400.10">
    <property type="entry name" value="Low-density Lipoprotein Receptor"/>
    <property type="match status" value="3"/>
</dbReference>
<comment type="caution">
    <text evidence="9">Lacks conserved residue(s) required for the propagation of feature annotation.</text>
</comment>
<evidence type="ECO:0000313" key="14">
    <source>
        <dbReference type="EMBL" id="CAL7948939.1"/>
    </source>
</evidence>
<protein>
    <recommendedName>
        <fullName evidence="13">EGF-like domain-containing protein</fullName>
    </recommendedName>
</protein>
<evidence type="ECO:0000256" key="3">
    <source>
        <dbReference type="ARBA" id="ARBA00022583"/>
    </source>
</evidence>
<dbReference type="PANTHER" id="PTHR46513:SF41">
    <property type="entry name" value="LOW-DENSITY LIPOPROTEIN RECEPTOR-RELATED PROTEIN"/>
    <property type="match status" value="1"/>
</dbReference>
<keyword evidence="7" id="KW-0675">Receptor</keyword>
<keyword evidence="6 9" id="KW-1015">Disulfide bond</keyword>
<feature type="repeat" description="LDL-receptor class B" evidence="10">
    <location>
        <begin position="1004"/>
        <end position="1046"/>
    </location>
</feature>
<dbReference type="SMART" id="SM00192">
    <property type="entry name" value="LDLa"/>
    <property type="match status" value="3"/>
</dbReference>
<keyword evidence="12" id="KW-1133">Transmembrane helix</keyword>
<dbReference type="SUPFAM" id="SSF63825">
    <property type="entry name" value="YWTD domain"/>
    <property type="match status" value="4"/>
</dbReference>
<feature type="repeat" description="LDL-receptor class B" evidence="10">
    <location>
        <begin position="520"/>
        <end position="562"/>
    </location>
</feature>
<evidence type="ECO:0000256" key="11">
    <source>
        <dbReference type="SAM" id="MobiDB-lite"/>
    </source>
</evidence>
<name>A0ABP1P6S9_XYLVO</name>
<feature type="repeat" description="LDL-receptor class B" evidence="10">
    <location>
        <begin position="694"/>
        <end position="736"/>
    </location>
</feature>
<evidence type="ECO:0000256" key="12">
    <source>
        <dbReference type="SAM" id="Phobius"/>
    </source>
</evidence>